<reference evidence="4 5" key="1">
    <citation type="journal article" date="2016" name="Nat. Commun.">
        <title>Thousands of microbial genomes shed light on interconnected biogeochemical processes in an aquifer system.</title>
        <authorList>
            <person name="Anantharaman K."/>
            <person name="Brown C.T."/>
            <person name="Hug L.A."/>
            <person name="Sharon I."/>
            <person name="Castelle C.J."/>
            <person name="Probst A.J."/>
            <person name="Thomas B.C."/>
            <person name="Singh A."/>
            <person name="Wilkins M.J."/>
            <person name="Karaoz U."/>
            <person name="Brodie E.L."/>
            <person name="Williams K.H."/>
            <person name="Hubbard S.S."/>
            <person name="Banfield J.F."/>
        </authorList>
    </citation>
    <scope>NUCLEOTIDE SEQUENCE [LARGE SCALE GENOMIC DNA]</scope>
</reference>
<comment type="caution">
    <text evidence="4">The sequence shown here is derived from an EMBL/GenBank/DDBJ whole genome shotgun (WGS) entry which is preliminary data.</text>
</comment>
<gene>
    <name evidence="4" type="ORF">A2161_10510</name>
</gene>
<evidence type="ECO:0000313" key="5">
    <source>
        <dbReference type="Proteomes" id="UP000179266"/>
    </source>
</evidence>
<feature type="compositionally biased region" description="Basic and acidic residues" evidence="1">
    <location>
        <begin position="110"/>
        <end position="120"/>
    </location>
</feature>
<feature type="domain" description="DUF2089" evidence="3">
    <location>
        <begin position="8"/>
        <end position="39"/>
    </location>
</feature>
<dbReference type="AlphaFoldDB" id="A0A1F7RJ45"/>
<dbReference type="EMBL" id="MGDD01000344">
    <property type="protein sequence ID" value="OGL41606.1"/>
    <property type="molecule type" value="Genomic_DNA"/>
</dbReference>
<sequence>MKTALSECPACSGQLEIRSYGCTSCETEIQGHFTGCLFCRMSDEDRYFCLVFLQCEGNMKDVEQIMGISYPTIKNKLVRVMKVLGLPCHEEQTDASAEGAQEEVSGSKSEQARETGKKVLDSLAGGEIDFERAIELLKSKESRQKPT</sequence>
<feature type="region of interest" description="Disordered" evidence="1">
    <location>
        <begin position="92"/>
        <end position="120"/>
    </location>
</feature>
<feature type="domain" description="DUF2089" evidence="2">
    <location>
        <begin position="41"/>
        <end position="86"/>
    </location>
</feature>
<organism evidence="4 5">
    <name type="scientific">Candidatus Schekmanbacteria bacterium RBG_13_48_7</name>
    <dbReference type="NCBI Taxonomy" id="1817878"/>
    <lineage>
        <taxon>Bacteria</taxon>
        <taxon>Candidatus Schekmaniibacteriota</taxon>
    </lineage>
</organism>
<dbReference type="Proteomes" id="UP000179266">
    <property type="component" value="Unassembled WGS sequence"/>
</dbReference>
<evidence type="ECO:0000259" key="2">
    <source>
        <dbReference type="Pfam" id="PF09862"/>
    </source>
</evidence>
<dbReference type="InterPro" id="IPR018658">
    <property type="entry name" value="DUF2089"/>
</dbReference>
<evidence type="ECO:0000313" key="4">
    <source>
        <dbReference type="EMBL" id="OGL41606.1"/>
    </source>
</evidence>
<dbReference type="Pfam" id="PF09862">
    <property type="entry name" value="DUF2089"/>
    <property type="match status" value="1"/>
</dbReference>
<proteinExistence type="predicted"/>
<evidence type="ECO:0000256" key="1">
    <source>
        <dbReference type="SAM" id="MobiDB-lite"/>
    </source>
</evidence>
<evidence type="ECO:0008006" key="6">
    <source>
        <dbReference type="Google" id="ProtNLM"/>
    </source>
</evidence>
<accession>A0A1F7RJ45</accession>
<evidence type="ECO:0000259" key="3">
    <source>
        <dbReference type="Pfam" id="PF22747"/>
    </source>
</evidence>
<dbReference type="InterPro" id="IPR053957">
    <property type="entry name" value="DUF2089_Zn_ribbon"/>
</dbReference>
<name>A0A1F7RJ45_9BACT</name>
<protein>
    <recommendedName>
        <fullName evidence="6">DUF2089 domain-containing protein</fullName>
    </recommendedName>
</protein>
<dbReference type="Pfam" id="PF22747">
    <property type="entry name" value="Zn_ribbon_DUF2089"/>
    <property type="match status" value="1"/>
</dbReference>